<keyword evidence="3 5" id="KW-0863">Zinc-finger</keyword>
<dbReference type="PROSITE" id="PS50157">
    <property type="entry name" value="ZINC_FINGER_C2H2_2"/>
    <property type="match status" value="10"/>
</dbReference>
<feature type="domain" description="C2H2-type" evidence="8">
    <location>
        <begin position="373"/>
        <end position="400"/>
    </location>
</feature>
<dbReference type="SMART" id="SM00868">
    <property type="entry name" value="zf-AD"/>
    <property type="match status" value="2"/>
</dbReference>
<dbReference type="GO" id="GO:0043565">
    <property type="term" value="F:sequence-specific DNA binding"/>
    <property type="evidence" value="ECO:0007669"/>
    <property type="project" value="TreeGrafter"/>
</dbReference>
<feature type="domain" description="C2H2-type" evidence="8">
    <location>
        <begin position="558"/>
        <end position="581"/>
    </location>
</feature>
<dbReference type="GO" id="GO:0008270">
    <property type="term" value="F:zinc ion binding"/>
    <property type="evidence" value="ECO:0007669"/>
    <property type="project" value="UniProtKB-UniRule"/>
</dbReference>
<feature type="domain" description="C2H2-type" evidence="8">
    <location>
        <begin position="417"/>
        <end position="444"/>
    </location>
</feature>
<dbReference type="AlphaFoldDB" id="A0A8S4G3Q1"/>
<feature type="domain" description="C2H2-type" evidence="8">
    <location>
        <begin position="502"/>
        <end position="529"/>
    </location>
</feature>
<evidence type="ECO:0000313" key="10">
    <source>
        <dbReference type="EMBL" id="CAG9133628.1"/>
    </source>
</evidence>
<evidence type="ECO:0000256" key="1">
    <source>
        <dbReference type="ARBA" id="ARBA00022723"/>
    </source>
</evidence>
<evidence type="ECO:0000259" key="9">
    <source>
        <dbReference type="PROSITE" id="PS51915"/>
    </source>
</evidence>
<comment type="caution">
    <text evidence="10">The sequence shown here is derived from an EMBL/GenBank/DDBJ whole genome shotgun (WGS) entry which is preliminary data.</text>
</comment>
<dbReference type="FunFam" id="3.30.160.60:FF:000100">
    <property type="entry name" value="Zinc finger 45-like"/>
    <property type="match status" value="1"/>
</dbReference>
<dbReference type="PROSITE" id="PS51915">
    <property type="entry name" value="ZAD"/>
    <property type="match status" value="1"/>
</dbReference>
<dbReference type="GO" id="GO:0000981">
    <property type="term" value="F:DNA-binding transcription factor activity, RNA polymerase II-specific"/>
    <property type="evidence" value="ECO:0007669"/>
    <property type="project" value="TreeGrafter"/>
</dbReference>
<sequence>MNVDDHMYCRYCAELKSISDLCDLSVFSPKQVEIHDKLTSLNLGPLNSSPNDAVPKFICHPCIDALNMAHRFVVKARESMEYLIDLFGKNIISVSKFDEATSSAIELINVLNAGHPPVSMVKVEDTKYESEGNYSDCEDDSPLCNILADVFASKELTDDAKSWIGFPWLCQVCLEPMSDIHQLRSHCKLEHRMCCLYKCADCGKDYNMFNTFVRHVQKHRESLRHYCPHCNLKLENGQQHTHNGEMCQRCGKFFSTKKKLHLHRTKRLHNEDLNKIADKSWTGYTWICNVCEDKFADVTQLRTHTKEQHGKCFAMKCADCGETEENYRDFVYHVRRHRPFMKHHCHYCNHKFEENTKHTKYTEHITSHFTTDNACEGCGEMFTDKQDRTQHVATYDPPKPKYIPFKKRERPLSNEDFTCDICNKVAKTVQGLRVHKAIHTERTRDFTCDKCGKTFYTSYDLGNHYEIHEEKEPVVCEICKKTFKSIRTLKKHVVTHNDERPFQCEICHRRFRRKKNLVSHQIVHTSDTPFQCELCEKAFKQEKYLKAHKRQHTGDRPYSCPDCGMEFTNWANCNKHMKRKHGTTLAKHVITPFGKVPINPKSFKAKKISDLETVKEWTEKILAPQKKGRKKKVVDKTETGDVSAI</sequence>
<dbReference type="PANTHER" id="PTHR24408:SF58">
    <property type="entry name" value="TRANSCRIPTION FACTOR (TFIIIA), PUTATIVE (AFU_ORTHOLOGUE AFUA_1G05150)-RELATED"/>
    <property type="match status" value="1"/>
</dbReference>
<dbReference type="GO" id="GO:0005634">
    <property type="term" value="C:nucleus"/>
    <property type="evidence" value="ECO:0007669"/>
    <property type="project" value="InterPro"/>
</dbReference>
<evidence type="ECO:0000256" key="2">
    <source>
        <dbReference type="ARBA" id="ARBA00022737"/>
    </source>
</evidence>
<dbReference type="Pfam" id="PF00096">
    <property type="entry name" value="zf-C2H2"/>
    <property type="match status" value="4"/>
</dbReference>
<dbReference type="SUPFAM" id="SSF57667">
    <property type="entry name" value="beta-beta-alpha zinc fingers"/>
    <property type="match status" value="4"/>
</dbReference>
<organism evidence="10 11">
    <name type="scientific">Plutella xylostella</name>
    <name type="common">Diamondback moth</name>
    <name type="synonym">Plutella maculipennis</name>
    <dbReference type="NCBI Taxonomy" id="51655"/>
    <lineage>
        <taxon>Eukaryota</taxon>
        <taxon>Metazoa</taxon>
        <taxon>Ecdysozoa</taxon>
        <taxon>Arthropoda</taxon>
        <taxon>Hexapoda</taxon>
        <taxon>Insecta</taxon>
        <taxon>Pterygota</taxon>
        <taxon>Neoptera</taxon>
        <taxon>Endopterygota</taxon>
        <taxon>Lepidoptera</taxon>
        <taxon>Glossata</taxon>
        <taxon>Ditrysia</taxon>
        <taxon>Yponomeutoidea</taxon>
        <taxon>Plutellidae</taxon>
        <taxon>Plutella</taxon>
    </lineage>
</organism>
<dbReference type="InterPro" id="IPR013087">
    <property type="entry name" value="Znf_C2H2_type"/>
</dbReference>
<dbReference type="Gene3D" id="3.30.160.60">
    <property type="entry name" value="Classic Zinc Finger"/>
    <property type="match status" value="7"/>
</dbReference>
<dbReference type="EMBL" id="CAJHNJ030000065">
    <property type="protein sequence ID" value="CAG9133628.1"/>
    <property type="molecule type" value="Genomic_DNA"/>
</dbReference>
<keyword evidence="4 6" id="KW-0862">Zinc</keyword>
<keyword evidence="2" id="KW-0677">Repeat</keyword>
<feature type="domain" description="C2H2-type" evidence="8">
    <location>
        <begin position="446"/>
        <end position="473"/>
    </location>
</feature>
<proteinExistence type="predicted"/>
<dbReference type="PANTHER" id="PTHR24408">
    <property type="entry name" value="ZINC FINGER PROTEIN"/>
    <property type="match status" value="1"/>
</dbReference>
<dbReference type="PROSITE" id="PS00028">
    <property type="entry name" value="ZINC_FINGER_C2H2_1"/>
    <property type="match status" value="8"/>
</dbReference>
<dbReference type="SUPFAM" id="SSF57716">
    <property type="entry name" value="Glucocorticoid receptor-like (DNA-binding domain)"/>
    <property type="match status" value="1"/>
</dbReference>
<dbReference type="Pfam" id="PF07776">
    <property type="entry name" value="zf-AD"/>
    <property type="match status" value="1"/>
</dbReference>
<evidence type="ECO:0000313" key="11">
    <source>
        <dbReference type="Proteomes" id="UP000653454"/>
    </source>
</evidence>
<dbReference type="SMART" id="SM00355">
    <property type="entry name" value="ZnF_C2H2"/>
    <property type="match status" value="13"/>
</dbReference>
<feature type="domain" description="C2H2-type" evidence="8">
    <location>
        <begin position="197"/>
        <end position="219"/>
    </location>
</feature>
<dbReference type="InterPro" id="IPR012934">
    <property type="entry name" value="Znf_AD"/>
</dbReference>
<feature type="domain" description="C2H2-type" evidence="8">
    <location>
        <begin position="286"/>
        <end position="309"/>
    </location>
</feature>
<evidence type="ECO:0000256" key="7">
    <source>
        <dbReference type="SAM" id="MobiDB-lite"/>
    </source>
</evidence>
<evidence type="ECO:0000256" key="5">
    <source>
        <dbReference type="PROSITE-ProRule" id="PRU00042"/>
    </source>
</evidence>
<feature type="binding site" evidence="6">
    <location>
        <position position="12"/>
    </location>
    <ligand>
        <name>Zn(2+)</name>
        <dbReference type="ChEBI" id="CHEBI:29105"/>
    </ligand>
</feature>
<evidence type="ECO:0000256" key="6">
    <source>
        <dbReference type="PROSITE-ProRule" id="PRU01263"/>
    </source>
</evidence>
<keyword evidence="11" id="KW-1185">Reference proteome</keyword>
<feature type="region of interest" description="Disordered" evidence="7">
    <location>
        <begin position="625"/>
        <end position="645"/>
    </location>
</feature>
<accession>A0A8S4G3Q1</accession>
<protein>
    <submittedName>
        <fullName evidence="10">(diamondback moth) hypothetical protein</fullName>
    </submittedName>
</protein>
<dbReference type="Pfam" id="PF13894">
    <property type="entry name" value="zf-C2H2_4"/>
    <property type="match status" value="1"/>
</dbReference>
<feature type="binding site" evidence="6">
    <location>
        <position position="9"/>
    </location>
    <ligand>
        <name>Zn(2+)</name>
        <dbReference type="ChEBI" id="CHEBI:29105"/>
    </ligand>
</feature>
<evidence type="ECO:0000259" key="8">
    <source>
        <dbReference type="PROSITE" id="PS50157"/>
    </source>
</evidence>
<dbReference type="FunFam" id="3.30.160.60:FF:002343">
    <property type="entry name" value="Zinc finger protein 33A"/>
    <property type="match status" value="1"/>
</dbReference>
<feature type="domain" description="C2H2-type" evidence="8">
    <location>
        <begin position="474"/>
        <end position="501"/>
    </location>
</feature>
<gene>
    <name evidence="10" type="ORF">PLXY2_LOCUS11909</name>
</gene>
<dbReference type="InterPro" id="IPR036236">
    <property type="entry name" value="Znf_C2H2_sf"/>
</dbReference>
<evidence type="ECO:0000256" key="4">
    <source>
        <dbReference type="ARBA" id="ARBA00022833"/>
    </source>
</evidence>
<keyword evidence="1 6" id="KW-0479">Metal-binding</keyword>
<name>A0A8S4G3Q1_PLUXY</name>
<feature type="domain" description="C2H2-type" evidence="8">
    <location>
        <begin position="530"/>
        <end position="557"/>
    </location>
</feature>
<dbReference type="Proteomes" id="UP000653454">
    <property type="component" value="Unassembled WGS sequence"/>
</dbReference>
<reference evidence="10" key="1">
    <citation type="submission" date="2020-11" db="EMBL/GenBank/DDBJ databases">
        <authorList>
            <person name="Whiteford S."/>
        </authorList>
    </citation>
    <scope>NUCLEOTIDE SEQUENCE</scope>
</reference>
<feature type="binding site" evidence="6">
    <location>
        <position position="62"/>
    </location>
    <ligand>
        <name>Zn(2+)</name>
        <dbReference type="ChEBI" id="CHEBI:29105"/>
    </ligand>
</feature>
<feature type="domain" description="ZAD" evidence="9">
    <location>
        <begin position="7"/>
        <end position="86"/>
    </location>
</feature>
<feature type="domain" description="C2H2-type" evidence="8">
    <location>
        <begin position="245"/>
        <end position="274"/>
    </location>
</feature>
<evidence type="ECO:0000256" key="3">
    <source>
        <dbReference type="ARBA" id="ARBA00022771"/>
    </source>
</evidence>
<dbReference type="FunFam" id="3.30.160.60:FF:000086">
    <property type="entry name" value="transcription factor E4F1 isoform X1"/>
    <property type="match status" value="1"/>
</dbReference>
<feature type="binding site" evidence="6">
    <location>
        <position position="59"/>
    </location>
    <ligand>
        <name>Zn(2+)</name>
        <dbReference type="ChEBI" id="CHEBI:29105"/>
    </ligand>
</feature>